<evidence type="ECO:0000259" key="2">
    <source>
        <dbReference type="Pfam" id="PF17667"/>
    </source>
</evidence>
<dbReference type="PANTHER" id="PTHR38248">
    <property type="entry name" value="FUNK1 6"/>
    <property type="match status" value="1"/>
</dbReference>
<dbReference type="InterPro" id="IPR011009">
    <property type="entry name" value="Kinase-like_dom_sf"/>
</dbReference>
<dbReference type="PANTHER" id="PTHR38248:SF2">
    <property type="entry name" value="FUNK1 11"/>
    <property type="match status" value="1"/>
</dbReference>
<protein>
    <recommendedName>
        <fullName evidence="2">Fungal-type protein kinase domain-containing protein</fullName>
    </recommendedName>
</protein>
<dbReference type="AlphaFoldDB" id="A0A9P7EYS8"/>
<feature type="compositionally biased region" description="Polar residues" evidence="1">
    <location>
        <begin position="124"/>
        <end position="153"/>
    </location>
</feature>
<comment type="caution">
    <text evidence="3">The sequence shown here is derived from an EMBL/GenBank/DDBJ whole genome shotgun (WGS) entry which is preliminary data.</text>
</comment>
<dbReference type="SUPFAM" id="SSF56112">
    <property type="entry name" value="Protein kinase-like (PK-like)"/>
    <property type="match status" value="1"/>
</dbReference>
<evidence type="ECO:0000256" key="1">
    <source>
        <dbReference type="SAM" id="MobiDB-lite"/>
    </source>
</evidence>
<feature type="region of interest" description="Disordered" evidence="1">
    <location>
        <begin position="83"/>
        <end position="180"/>
    </location>
</feature>
<dbReference type="OrthoDB" id="5584477at2759"/>
<evidence type="ECO:0000313" key="3">
    <source>
        <dbReference type="EMBL" id="KAG2096098.1"/>
    </source>
</evidence>
<keyword evidence="4" id="KW-1185">Reference proteome</keyword>
<reference evidence="3" key="1">
    <citation type="journal article" date="2020" name="New Phytol.">
        <title>Comparative genomics reveals dynamic genome evolution in host specialist ectomycorrhizal fungi.</title>
        <authorList>
            <person name="Lofgren L.A."/>
            <person name="Nguyen N.H."/>
            <person name="Vilgalys R."/>
            <person name="Ruytinx J."/>
            <person name="Liao H.L."/>
            <person name="Branco S."/>
            <person name="Kuo A."/>
            <person name="LaButti K."/>
            <person name="Lipzen A."/>
            <person name="Andreopoulos W."/>
            <person name="Pangilinan J."/>
            <person name="Riley R."/>
            <person name="Hundley H."/>
            <person name="Na H."/>
            <person name="Barry K."/>
            <person name="Grigoriev I.V."/>
            <person name="Stajich J.E."/>
            <person name="Kennedy P.G."/>
        </authorList>
    </citation>
    <scope>NUCLEOTIDE SEQUENCE</scope>
    <source>
        <strain evidence="3">FC423</strain>
    </source>
</reference>
<feature type="domain" description="Fungal-type protein kinase" evidence="2">
    <location>
        <begin position="182"/>
        <end position="511"/>
    </location>
</feature>
<feature type="compositionally biased region" description="Basic and acidic residues" evidence="1">
    <location>
        <begin position="30"/>
        <end position="54"/>
    </location>
</feature>
<dbReference type="Proteomes" id="UP000823399">
    <property type="component" value="Unassembled WGS sequence"/>
</dbReference>
<dbReference type="Pfam" id="PF17667">
    <property type="entry name" value="Pkinase_fungal"/>
    <property type="match status" value="1"/>
</dbReference>
<evidence type="ECO:0000313" key="4">
    <source>
        <dbReference type="Proteomes" id="UP000823399"/>
    </source>
</evidence>
<proteinExistence type="predicted"/>
<sequence>MPMHQNHQTKKSTRNLTILSLNSACALFQDEKGGKKDKQTGTQKNDEKDDEQRNTKLKAHMDTNATAKLNNHLWKDVEFKRKTPGRTEGIKPPPSTYTVTDHVPTKPEYLPVDHLKDEVPTPGPSQTPVTQPVSDTAPVQSSGLTTAQPSKDGSSSKRKAADTLESTAKKSKMNPEDTDTDLDVTVQTGLYAAEIFAANLGVNYLLNIIVVDDVMWIWYYDLQGIVQCSGINFIQDLPRFMVLLHTLQRFKVHDWGRNKDFIPVPVRGKRCSEFNIQNKELGTADLLLNTSHDERVTHYGLQGRATNLVAVTSEALTKKYGNLPDGMVAKIFWGEANRTSEPGILKKVEETTKRHAAVQDHVPELLWHHTFTNPASVIREVLDVPDSTTASRMLYILVFRKLKPITELQGKELFDIWRQCILCHLALWKEGVCHQDVSPGNLMWYWKDGKQTGVLNNYDLSSLADGPGPRGNERTRTMPFMALDLLTGQRGKVKHLYRHDLESFMWCFVWISLRYENGVLLPPRLRPFDEWASLDGVECGMTKYCLQRFRELPACSPTNALMWRFLVACLNVLDAEAYNRQVQPPGSPTEESVSDMDNFLAKFTATQAWATLSSPSLSQ</sequence>
<dbReference type="RefSeq" id="XP_041288105.1">
    <property type="nucleotide sequence ID" value="XM_041429577.1"/>
</dbReference>
<dbReference type="EMBL" id="JABBWM010000071">
    <property type="protein sequence ID" value="KAG2096098.1"/>
    <property type="molecule type" value="Genomic_DNA"/>
</dbReference>
<organism evidence="3 4">
    <name type="scientific">Suillus discolor</name>
    <dbReference type="NCBI Taxonomy" id="1912936"/>
    <lineage>
        <taxon>Eukaryota</taxon>
        <taxon>Fungi</taxon>
        <taxon>Dikarya</taxon>
        <taxon>Basidiomycota</taxon>
        <taxon>Agaricomycotina</taxon>
        <taxon>Agaricomycetes</taxon>
        <taxon>Agaricomycetidae</taxon>
        <taxon>Boletales</taxon>
        <taxon>Suillineae</taxon>
        <taxon>Suillaceae</taxon>
        <taxon>Suillus</taxon>
    </lineage>
</organism>
<gene>
    <name evidence="3" type="ORF">F5147DRAFT_393830</name>
</gene>
<name>A0A9P7EYS8_9AGAM</name>
<feature type="region of interest" description="Disordered" evidence="1">
    <location>
        <begin position="30"/>
        <end position="61"/>
    </location>
</feature>
<dbReference type="InterPro" id="IPR040976">
    <property type="entry name" value="Pkinase_fungal"/>
</dbReference>
<accession>A0A9P7EYS8</accession>
<dbReference type="GeneID" id="64691836"/>